<keyword evidence="4" id="KW-0645">Protease</keyword>
<dbReference type="InterPro" id="IPR001460">
    <property type="entry name" value="PCN-bd_Tpept"/>
</dbReference>
<dbReference type="Pfam" id="PF00905">
    <property type="entry name" value="Transpeptidase"/>
    <property type="match status" value="1"/>
</dbReference>
<dbReference type="PANTHER" id="PTHR32282:SF27">
    <property type="entry name" value="PENICILLIN-BINDING PROTEIN 1A"/>
    <property type="match status" value="1"/>
</dbReference>
<dbReference type="Proteomes" id="UP000182278">
    <property type="component" value="Unassembled WGS sequence"/>
</dbReference>
<evidence type="ECO:0000256" key="11">
    <source>
        <dbReference type="ARBA" id="ARBA00022989"/>
    </source>
</evidence>
<dbReference type="EC" id="2.4.99.28" evidence="15"/>
<protein>
    <recommendedName>
        <fullName evidence="15">peptidoglycan glycosyltransferase</fullName>
        <ecNumber evidence="15">2.4.99.28</ecNumber>
    </recommendedName>
</protein>
<dbReference type="NCBIfam" id="TIGR02074">
    <property type="entry name" value="PBP_1a_fam"/>
    <property type="match status" value="1"/>
</dbReference>
<evidence type="ECO:0000256" key="10">
    <source>
        <dbReference type="ARBA" id="ARBA00022984"/>
    </source>
</evidence>
<dbReference type="InterPro" id="IPR023346">
    <property type="entry name" value="Lysozyme-like_dom_sf"/>
</dbReference>
<evidence type="ECO:0000256" key="7">
    <source>
        <dbReference type="ARBA" id="ARBA00022692"/>
    </source>
</evidence>
<evidence type="ECO:0000256" key="14">
    <source>
        <dbReference type="ARBA" id="ARBA00023316"/>
    </source>
</evidence>
<dbReference type="InterPro" id="IPR001264">
    <property type="entry name" value="Glyco_trans_51"/>
</dbReference>
<dbReference type="PANTHER" id="PTHR32282">
    <property type="entry name" value="BINDING PROTEIN TRANSPEPTIDASE, PUTATIVE-RELATED"/>
    <property type="match status" value="1"/>
</dbReference>
<evidence type="ECO:0000256" key="1">
    <source>
        <dbReference type="ARBA" id="ARBA00004370"/>
    </source>
</evidence>
<evidence type="ECO:0000259" key="18">
    <source>
        <dbReference type="Pfam" id="PF00905"/>
    </source>
</evidence>
<comment type="catalytic activity">
    <reaction evidence="16">
        <text>[GlcNAc-(1-&gt;4)-Mur2Ac(oyl-L-Ala-gamma-D-Glu-L-Lys-D-Ala-D-Ala)](n)-di-trans,octa-cis-undecaprenyl diphosphate + beta-D-GlcNAc-(1-&gt;4)-Mur2Ac(oyl-L-Ala-gamma-D-Glu-L-Lys-D-Ala-D-Ala)-di-trans,octa-cis-undecaprenyl diphosphate = [GlcNAc-(1-&gt;4)-Mur2Ac(oyl-L-Ala-gamma-D-Glu-L-Lys-D-Ala-D-Ala)](n+1)-di-trans,octa-cis-undecaprenyl diphosphate + di-trans,octa-cis-undecaprenyl diphosphate + H(+)</text>
        <dbReference type="Rhea" id="RHEA:23708"/>
        <dbReference type="Rhea" id="RHEA-COMP:9602"/>
        <dbReference type="Rhea" id="RHEA-COMP:9603"/>
        <dbReference type="ChEBI" id="CHEBI:15378"/>
        <dbReference type="ChEBI" id="CHEBI:58405"/>
        <dbReference type="ChEBI" id="CHEBI:60033"/>
        <dbReference type="ChEBI" id="CHEBI:78435"/>
        <dbReference type="EC" id="2.4.99.28"/>
    </reaction>
</comment>
<proteinExistence type="predicted"/>
<evidence type="ECO:0000256" key="5">
    <source>
        <dbReference type="ARBA" id="ARBA00022676"/>
    </source>
</evidence>
<dbReference type="AlphaFoldDB" id="A0A1J4SEI5"/>
<organism evidence="20 21">
    <name type="scientific">Candidatus Desantisbacteria bacterium CG1_02_38_46</name>
    <dbReference type="NCBI Taxonomy" id="1817893"/>
    <lineage>
        <taxon>Bacteria</taxon>
        <taxon>Candidatus Desantisiibacteriota</taxon>
    </lineage>
</organism>
<dbReference type="Pfam" id="PF00912">
    <property type="entry name" value="Transgly"/>
    <property type="match status" value="1"/>
</dbReference>
<keyword evidence="9" id="KW-0133">Cell shape</keyword>
<evidence type="ECO:0000256" key="6">
    <source>
        <dbReference type="ARBA" id="ARBA00022679"/>
    </source>
</evidence>
<dbReference type="GO" id="GO:0009252">
    <property type="term" value="P:peptidoglycan biosynthetic process"/>
    <property type="evidence" value="ECO:0007669"/>
    <property type="project" value="UniProtKB-KW"/>
</dbReference>
<keyword evidence="10" id="KW-0573">Peptidoglycan synthesis</keyword>
<dbReference type="GO" id="GO:0016020">
    <property type="term" value="C:membrane"/>
    <property type="evidence" value="ECO:0007669"/>
    <property type="project" value="UniProtKB-SubCell"/>
</dbReference>
<reference evidence="20 21" key="1">
    <citation type="journal article" date="2016" name="Environ. Microbiol.">
        <title>Genomic resolution of a cold subsurface aquifer community provides metabolic insights for novel microbes adapted to high CO concentrations.</title>
        <authorList>
            <person name="Probst A.J."/>
            <person name="Castelle C.J."/>
            <person name="Singh A."/>
            <person name="Brown C.T."/>
            <person name="Anantharaman K."/>
            <person name="Sharon I."/>
            <person name="Hug L.A."/>
            <person name="Burstein D."/>
            <person name="Emerson J.B."/>
            <person name="Thomas B.C."/>
            <person name="Banfield J.F."/>
        </authorList>
    </citation>
    <scope>NUCLEOTIDE SEQUENCE [LARGE SCALE GENOMIC DNA]</scope>
    <source>
        <strain evidence="20">CG1_02_38_46</strain>
    </source>
</reference>
<evidence type="ECO:0000256" key="2">
    <source>
        <dbReference type="ARBA" id="ARBA00004752"/>
    </source>
</evidence>
<accession>A0A1J4SEI5</accession>
<feature type="transmembrane region" description="Helical" evidence="17">
    <location>
        <begin position="7"/>
        <end position="30"/>
    </location>
</feature>
<dbReference type="EMBL" id="MNUO01000093">
    <property type="protein sequence ID" value="OIN96510.1"/>
    <property type="molecule type" value="Genomic_DNA"/>
</dbReference>
<gene>
    <name evidence="20" type="ORF">AUJ66_06010</name>
</gene>
<dbReference type="GO" id="GO:0008955">
    <property type="term" value="F:peptidoglycan glycosyltransferase activity"/>
    <property type="evidence" value="ECO:0007669"/>
    <property type="project" value="UniProtKB-EC"/>
</dbReference>
<dbReference type="GO" id="GO:0008360">
    <property type="term" value="P:regulation of cell shape"/>
    <property type="evidence" value="ECO:0007669"/>
    <property type="project" value="UniProtKB-KW"/>
</dbReference>
<keyword evidence="7 17" id="KW-0812">Transmembrane</keyword>
<evidence type="ECO:0000256" key="16">
    <source>
        <dbReference type="ARBA" id="ARBA00049902"/>
    </source>
</evidence>
<comment type="caution">
    <text evidence="20">The sequence shown here is derived from an EMBL/GenBank/DDBJ whole genome shotgun (WGS) entry which is preliminary data.</text>
</comment>
<name>A0A1J4SEI5_9BACT</name>
<feature type="domain" description="Glycosyl transferase family 51" evidence="19">
    <location>
        <begin position="53"/>
        <end position="226"/>
    </location>
</feature>
<keyword evidence="12 17" id="KW-0472">Membrane</keyword>
<dbReference type="FunFam" id="1.10.3810.10:FF:000003">
    <property type="entry name" value="Penicillin-binding protein 1a"/>
    <property type="match status" value="1"/>
</dbReference>
<dbReference type="Gene3D" id="1.10.3810.10">
    <property type="entry name" value="Biosynthetic peptidoglycan transglycosylase-like"/>
    <property type="match status" value="1"/>
</dbReference>
<feature type="domain" description="Penicillin-binding protein transpeptidase" evidence="18">
    <location>
        <begin position="318"/>
        <end position="590"/>
    </location>
</feature>
<keyword evidence="11 17" id="KW-1133">Transmembrane helix</keyword>
<evidence type="ECO:0000256" key="9">
    <source>
        <dbReference type="ARBA" id="ARBA00022960"/>
    </source>
</evidence>
<dbReference type="InterPro" id="IPR012338">
    <property type="entry name" value="Beta-lactam/transpept-like"/>
</dbReference>
<evidence type="ECO:0000256" key="13">
    <source>
        <dbReference type="ARBA" id="ARBA00023268"/>
    </source>
</evidence>
<dbReference type="SUPFAM" id="SSF53955">
    <property type="entry name" value="Lysozyme-like"/>
    <property type="match status" value="1"/>
</dbReference>
<keyword evidence="5" id="KW-0328">Glycosyltransferase</keyword>
<dbReference type="STRING" id="1817893.AUJ66_06010"/>
<evidence type="ECO:0000259" key="19">
    <source>
        <dbReference type="Pfam" id="PF00912"/>
    </source>
</evidence>
<dbReference type="InterPro" id="IPR036950">
    <property type="entry name" value="PBP_transglycosylase"/>
</dbReference>
<dbReference type="InterPro" id="IPR050396">
    <property type="entry name" value="Glycosyltr_51/Transpeptidase"/>
</dbReference>
<keyword evidence="14" id="KW-0961">Cell wall biogenesis/degradation</keyword>
<dbReference type="GO" id="GO:0008658">
    <property type="term" value="F:penicillin binding"/>
    <property type="evidence" value="ECO:0007669"/>
    <property type="project" value="InterPro"/>
</dbReference>
<dbReference type="Gene3D" id="3.40.710.10">
    <property type="entry name" value="DD-peptidase/beta-lactamase superfamily"/>
    <property type="match status" value="1"/>
</dbReference>
<evidence type="ECO:0000256" key="8">
    <source>
        <dbReference type="ARBA" id="ARBA00022801"/>
    </source>
</evidence>
<evidence type="ECO:0000256" key="3">
    <source>
        <dbReference type="ARBA" id="ARBA00022645"/>
    </source>
</evidence>
<evidence type="ECO:0000256" key="12">
    <source>
        <dbReference type="ARBA" id="ARBA00023136"/>
    </source>
</evidence>
<keyword evidence="8" id="KW-0378">Hydrolase</keyword>
<keyword evidence="6" id="KW-0808">Transferase</keyword>
<evidence type="ECO:0000313" key="21">
    <source>
        <dbReference type="Proteomes" id="UP000182278"/>
    </source>
</evidence>
<dbReference type="GO" id="GO:0071555">
    <property type="term" value="P:cell wall organization"/>
    <property type="evidence" value="ECO:0007669"/>
    <property type="project" value="UniProtKB-KW"/>
</dbReference>
<dbReference type="GO" id="GO:0004180">
    <property type="term" value="F:carboxypeptidase activity"/>
    <property type="evidence" value="ECO:0007669"/>
    <property type="project" value="UniProtKB-KW"/>
</dbReference>
<comment type="subcellular location">
    <subcellularLocation>
        <location evidence="1">Membrane</location>
    </subcellularLocation>
</comment>
<keyword evidence="3" id="KW-0121">Carboxypeptidase</keyword>
<sequence length="619" mass="69493">MKKGTKIFLIIVFTILGVLIALLGISLFGLPPLNVLENYEPSLSSKVYSADNTLFAEFGPERRTLVSIQNIPQHLKDAVIAIEDERFFQHRGLDFRGITRAILKNLLNVGFKEGASTITQQLARSLFLTREKTLIRKMREALLSLEIERRYTKEQILEMYLNQVYWGAGTYGIASASYSYFRKQPRDLNLAESALLAGLLQAPEAYSPYRQLDKALTRQKIVLRKIRECGFITAKEEKTASSASLYFHSPKNKDVKAAYFIEFLRIQLEEKYGSNALYKGGMEIYTTLDLNMQRAAEEVFLENIGRLRKELKKNDLNGALIALDPRTGEIKALIGGYNFQESQFNRVTQSSRQPGSAFKPFVYLAAMDRGFKPDDTIIDTEVIYYTKTTGKWAPRNYDGKFRGEVSLRDALANSINVATIRLLEEIGPENVIPYARAAGINSFLGADLSLALGTYVVTPIELTRAFATIANNGIKTEPFAIRMIKDHDGRILEETSPKQERTLNPQSCQLVTELMKGVIEYGTGRWAREYGFTYPASGKTGTTDDYTDAWFVGFMPELVATVYVGCDERKSLGQRMSGSAVALPIWATFMKKAYPFAMSNKSPFPADTITPETESGLKP</sequence>
<evidence type="ECO:0000256" key="15">
    <source>
        <dbReference type="ARBA" id="ARBA00044770"/>
    </source>
</evidence>
<dbReference type="GO" id="GO:0006508">
    <property type="term" value="P:proteolysis"/>
    <property type="evidence" value="ECO:0007669"/>
    <property type="project" value="UniProtKB-KW"/>
</dbReference>
<dbReference type="SUPFAM" id="SSF56601">
    <property type="entry name" value="beta-lactamase/transpeptidase-like"/>
    <property type="match status" value="1"/>
</dbReference>
<evidence type="ECO:0000313" key="20">
    <source>
        <dbReference type="EMBL" id="OIN96510.1"/>
    </source>
</evidence>
<evidence type="ECO:0000256" key="17">
    <source>
        <dbReference type="SAM" id="Phobius"/>
    </source>
</evidence>
<keyword evidence="13" id="KW-0511">Multifunctional enzyme</keyword>
<comment type="pathway">
    <text evidence="2">Cell wall biogenesis; peptidoglycan biosynthesis.</text>
</comment>
<evidence type="ECO:0000256" key="4">
    <source>
        <dbReference type="ARBA" id="ARBA00022670"/>
    </source>
</evidence>
<dbReference type="GO" id="GO:0030288">
    <property type="term" value="C:outer membrane-bounded periplasmic space"/>
    <property type="evidence" value="ECO:0007669"/>
    <property type="project" value="TreeGrafter"/>
</dbReference>